<keyword evidence="1 4" id="KW-0489">Methyltransferase</keyword>
<accession>A0A437SWK3</accession>
<dbReference type="PROSITE" id="PS01230">
    <property type="entry name" value="TRMA_1"/>
    <property type="match status" value="1"/>
</dbReference>
<evidence type="ECO:0000256" key="5">
    <source>
        <dbReference type="PROSITE-ProRule" id="PRU10015"/>
    </source>
</evidence>
<keyword evidence="8" id="KW-1185">Reference proteome</keyword>
<dbReference type="NCBIfam" id="TIGR00479">
    <property type="entry name" value="rumA"/>
    <property type="match status" value="1"/>
</dbReference>
<dbReference type="PANTHER" id="PTHR11061">
    <property type="entry name" value="RNA M5U METHYLTRANSFERASE"/>
    <property type="match status" value="1"/>
</dbReference>
<comment type="similarity">
    <text evidence="4">Belongs to the class I-like SAM-binding methyltransferase superfamily. RNA M5U methyltransferase family.</text>
</comment>
<dbReference type="Pfam" id="PF01938">
    <property type="entry name" value="TRAM"/>
    <property type="match status" value="1"/>
</dbReference>
<dbReference type="Pfam" id="PF05958">
    <property type="entry name" value="tRNA_U5-meth_tr"/>
    <property type="match status" value="1"/>
</dbReference>
<dbReference type="SUPFAM" id="SSF53335">
    <property type="entry name" value="S-adenosyl-L-methionine-dependent methyltransferases"/>
    <property type="match status" value="1"/>
</dbReference>
<gene>
    <name evidence="7" type="primary">rlmD</name>
    <name evidence="7" type="ORF">EJK17_02380</name>
</gene>
<dbReference type="InterPro" id="IPR002792">
    <property type="entry name" value="TRAM_dom"/>
</dbReference>
<feature type="active site" evidence="5">
    <location>
        <position position="416"/>
    </location>
</feature>
<sequence>MRRNFNQNKPKEKDVIITIKRLGINGEGIGYYRKKIIFIPGALPEEVVVAKIVKEYPHYLQGELIRIKEKSPDRVDFPKDVDPEIGGLELAHLSYDKQLEFKKDNVLEALKKYHPRGYAKYKIKNTLPAPDQWHYRNKAQYQIERNHGKVKLGLFAPNSHRLIDLPVMPTQSEDTKKTELAIKDLIIKLHVFIADRRKHLDGIKTVVVRQSEATGEIQVTLITIGHKIKNLLALSNEIMKLPNVVSVFQNETDWRNPQVWGNKTEKLAGKNTITEEILGKKFALSPRAFFQLNPVQTKTLYSEALKYLDLTPDQTLIDAYSGVGTLGILAADQVKQVVGIETIPEAVEDAKHNVELNHLKNADYFQGSVEKVLPELQKGGLPIDALIVDPPRTGLAKSLIKTLLRVQPQTFVYISCNPSTLAQDLVLLSEAYDVRLIQNVDMLPQTPRCECIAKLVLRK</sequence>
<dbReference type="EC" id="2.1.1.190" evidence="7"/>
<evidence type="ECO:0000256" key="4">
    <source>
        <dbReference type="PROSITE-ProRule" id="PRU01024"/>
    </source>
</evidence>
<dbReference type="GO" id="GO:0070041">
    <property type="term" value="F:rRNA (uridine-C5-)-methyltransferase activity"/>
    <property type="evidence" value="ECO:0007669"/>
    <property type="project" value="TreeGrafter"/>
</dbReference>
<dbReference type="PANTHER" id="PTHR11061:SF45">
    <property type="match status" value="1"/>
</dbReference>
<feature type="binding site" evidence="4">
    <location>
        <position position="291"/>
    </location>
    <ligand>
        <name>S-adenosyl-L-methionine</name>
        <dbReference type="ChEBI" id="CHEBI:59789"/>
    </ligand>
</feature>
<keyword evidence="3 4" id="KW-0949">S-adenosyl-L-methionine</keyword>
<organism evidence="7 8">
    <name type="scientific">Lactobacillus xujianguonis</name>
    <dbReference type="NCBI Taxonomy" id="2495899"/>
    <lineage>
        <taxon>Bacteria</taxon>
        <taxon>Bacillati</taxon>
        <taxon>Bacillota</taxon>
        <taxon>Bacilli</taxon>
        <taxon>Lactobacillales</taxon>
        <taxon>Lactobacillaceae</taxon>
        <taxon>Lactobacillus</taxon>
    </lineage>
</organism>
<dbReference type="Gene3D" id="2.40.50.140">
    <property type="entry name" value="Nucleic acid-binding proteins"/>
    <property type="match status" value="1"/>
</dbReference>
<comment type="caution">
    <text evidence="7">The sequence shown here is derived from an EMBL/GenBank/DDBJ whole genome shotgun (WGS) entry which is preliminary data.</text>
</comment>
<evidence type="ECO:0000259" key="6">
    <source>
        <dbReference type="PROSITE" id="PS50926"/>
    </source>
</evidence>
<dbReference type="CDD" id="cd02440">
    <property type="entry name" value="AdoMet_MTases"/>
    <property type="match status" value="1"/>
</dbReference>
<dbReference type="RefSeq" id="WP_103661489.1">
    <property type="nucleotide sequence ID" value="NZ_ML136874.1"/>
</dbReference>
<dbReference type="GO" id="GO:0070475">
    <property type="term" value="P:rRNA base methylation"/>
    <property type="evidence" value="ECO:0007669"/>
    <property type="project" value="TreeGrafter"/>
</dbReference>
<evidence type="ECO:0000313" key="7">
    <source>
        <dbReference type="EMBL" id="RVU71311.1"/>
    </source>
</evidence>
<dbReference type="InterPro" id="IPR012340">
    <property type="entry name" value="NA-bd_OB-fold"/>
</dbReference>
<name>A0A437SWK3_9LACO</name>
<dbReference type="AlphaFoldDB" id="A0A437SWK3"/>
<dbReference type="SUPFAM" id="SSF50249">
    <property type="entry name" value="Nucleic acid-binding proteins"/>
    <property type="match status" value="1"/>
</dbReference>
<feature type="active site" description="Nucleophile" evidence="4">
    <location>
        <position position="416"/>
    </location>
</feature>
<dbReference type="Gene3D" id="3.40.50.150">
    <property type="entry name" value="Vaccinia Virus protein VP39"/>
    <property type="match status" value="1"/>
</dbReference>
<dbReference type="Gene3D" id="2.40.50.1070">
    <property type="match status" value="1"/>
</dbReference>
<reference evidence="7 8" key="1">
    <citation type="submission" date="2018-12" db="EMBL/GenBank/DDBJ databases">
        <authorList>
            <person name="Meng J."/>
        </authorList>
    </citation>
    <scope>NUCLEOTIDE SEQUENCE [LARGE SCALE GENOMIC DNA]</scope>
    <source>
        <strain evidence="7 8">HT111-2</strain>
    </source>
</reference>
<evidence type="ECO:0000256" key="1">
    <source>
        <dbReference type="ARBA" id="ARBA00022603"/>
    </source>
</evidence>
<feature type="binding site" evidence="4">
    <location>
        <position position="341"/>
    </location>
    <ligand>
        <name>S-adenosyl-L-methionine</name>
        <dbReference type="ChEBI" id="CHEBI:59789"/>
    </ligand>
</feature>
<dbReference type="PROSITE" id="PS50926">
    <property type="entry name" value="TRAM"/>
    <property type="match status" value="1"/>
</dbReference>
<protein>
    <submittedName>
        <fullName evidence="7">23S rRNA (Uracil(1939)-C(5))-methyltransferase RlmD</fullName>
        <ecNumber evidence="7">2.1.1.190</ecNumber>
    </submittedName>
</protein>
<evidence type="ECO:0000256" key="3">
    <source>
        <dbReference type="ARBA" id="ARBA00022691"/>
    </source>
</evidence>
<dbReference type="EMBL" id="RXIA01000005">
    <property type="protein sequence ID" value="RVU71311.1"/>
    <property type="molecule type" value="Genomic_DNA"/>
</dbReference>
<proteinExistence type="inferred from homology"/>
<feature type="domain" description="TRAM" evidence="6">
    <location>
        <begin position="7"/>
        <end position="66"/>
    </location>
</feature>
<dbReference type="Proteomes" id="UP000288291">
    <property type="component" value="Unassembled WGS sequence"/>
</dbReference>
<dbReference type="InterPro" id="IPR010280">
    <property type="entry name" value="U5_MeTrfase_fam"/>
</dbReference>
<feature type="binding site" evidence="4">
    <location>
        <position position="389"/>
    </location>
    <ligand>
        <name>S-adenosyl-L-methionine</name>
        <dbReference type="ChEBI" id="CHEBI:59789"/>
    </ligand>
</feature>
<dbReference type="PROSITE" id="PS51687">
    <property type="entry name" value="SAM_MT_RNA_M5U"/>
    <property type="match status" value="1"/>
</dbReference>
<feature type="binding site" evidence="4">
    <location>
        <position position="320"/>
    </location>
    <ligand>
        <name>S-adenosyl-L-methionine</name>
        <dbReference type="ChEBI" id="CHEBI:59789"/>
    </ligand>
</feature>
<keyword evidence="2 4" id="KW-0808">Transferase</keyword>
<dbReference type="InterPro" id="IPR029063">
    <property type="entry name" value="SAM-dependent_MTases_sf"/>
</dbReference>
<dbReference type="FunFam" id="3.40.50.150:FF:000009">
    <property type="entry name" value="23S rRNA (Uracil(1939)-C(5))-methyltransferase RlmD"/>
    <property type="match status" value="1"/>
</dbReference>
<evidence type="ECO:0000313" key="8">
    <source>
        <dbReference type="Proteomes" id="UP000288291"/>
    </source>
</evidence>
<dbReference type="InterPro" id="IPR030390">
    <property type="entry name" value="MeTrfase_TrmA_AS"/>
</dbReference>
<evidence type="ECO:0000256" key="2">
    <source>
        <dbReference type="ARBA" id="ARBA00022679"/>
    </source>
</evidence>